<evidence type="ECO:0000256" key="2">
    <source>
        <dbReference type="ARBA" id="ARBA00022801"/>
    </source>
</evidence>
<sequence>MENKTQIAFFDLETTLPTPPGQGRAILEFGAILVCHQKLEELMSYSTLVRPSNPKLISSLSERSNGITPEAVASAPSFADIADTVYDILHGRIWAGHNIDRFDCVLIREAFAEIGRTAPEPQGTIDFRTIDSKIWKKSWLGNQTHRSLDDVRMNIEVLKHCATVLFLESSLPDTFPENHWVHPDEVSLPSIRALHDPFFRGSLKLFYEGAILQLCCPRLRVRLGPRKKFFDHAGRPKLSFVVDASPNLCGVLDTCDRIVQKVYADSGCSSDWRCVVFRRQGSANDPTVRLHIPTAVNGDVAQYETDMYLKEPSGTTQKLIFSKFDATELDTVFKPGTFVDSYLSLNPYDYQQRSGIQLVATKLVIHNE</sequence>
<comment type="caution">
    <text evidence="5">The sequence shown here is derived from an EMBL/GenBank/DDBJ whole genome shotgun (WGS) entry which is preliminary data.</text>
</comment>
<dbReference type="GO" id="GO:0003676">
    <property type="term" value="F:nucleic acid binding"/>
    <property type="evidence" value="ECO:0007669"/>
    <property type="project" value="InterPro"/>
</dbReference>
<dbReference type="Pfam" id="PF00929">
    <property type="entry name" value="RNase_T"/>
    <property type="match status" value="1"/>
</dbReference>
<dbReference type="SUPFAM" id="SSF53098">
    <property type="entry name" value="Ribonuclease H-like"/>
    <property type="match status" value="1"/>
</dbReference>
<feature type="domain" description="Exonuclease" evidence="4">
    <location>
        <begin position="6"/>
        <end position="167"/>
    </location>
</feature>
<keyword evidence="1" id="KW-0540">Nuclease</keyword>
<gene>
    <name evidence="5" type="ORF">DKX38_022590</name>
</gene>
<name>A0A5N5JZV7_9ROSI</name>
<dbReference type="GO" id="GO:0008408">
    <property type="term" value="F:3'-5' exonuclease activity"/>
    <property type="evidence" value="ECO:0007669"/>
    <property type="project" value="TreeGrafter"/>
</dbReference>
<dbReference type="InterPro" id="IPR012337">
    <property type="entry name" value="RNaseH-like_sf"/>
</dbReference>
<accession>A0A5N5JZV7</accession>
<dbReference type="SMART" id="SM00479">
    <property type="entry name" value="EXOIII"/>
    <property type="match status" value="1"/>
</dbReference>
<dbReference type="PANTHER" id="PTHR30231">
    <property type="entry name" value="DNA POLYMERASE III SUBUNIT EPSILON"/>
    <property type="match status" value="1"/>
</dbReference>
<dbReference type="Gene3D" id="3.30.420.10">
    <property type="entry name" value="Ribonuclease H-like superfamily/Ribonuclease H"/>
    <property type="match status" value="1"/>
</dbReference>
<dbReference type="EMBL" id="VDCV01000015">
    <property type="protein sequence ID" value="KAB5524841.1"/>
    <property type="molecule type" value="Genomic_DNA"/>
</dbReference>
<dbReference type="InterPro" id="IPR013520">
    <property type="entry name" value="Ribonucl_H"/>
</dbReference>
<evidence type="ECO:0000259" key="4">
    <source>
        <dbReference type="SMART" id="SM00479"/>
    </source>
</evidence>
<keyword evidence="2" id="KW-0378">Hydrolase</keyword>
<evidence type="ECO:0000313" key="6">
    <source>
        <dbReference type="Proteomes" id="UP000326939"/>
    </source>
</evidence>
<evidence type="ECO:0000256" key="1">
    <source>
        <dbReference type="ARBA" id="ARBA00022722"/>
    </source>
</evidence>
<dbReference type="InterPro" id="IPR036397">
    <property type="entry name" value="RNaseH_sf"/>
</dbReference>
<proteinExistence type="predicted"/>
<keyword evidence="6" id="KW-1185">Reference proteome</keyword>
<dbReference type="AlphaFoldDB" id="A0A5N5JZV7"/>
<keyword evidence="3" id="KW-0269">Exonuclease</keyword>
<dbReference type="PANTHER" id="PTHR30231:SF4">
    <property type="entry name" value="PROTEIN NEN2"/>
    <property type="match status" value="1"/>
</dbReference>
<organism evidence="5 6">
    <name type="scientific">Salix brachista</name>
    <dbReference type="NCBI Taxonomy" id="2182728"/>
    <lineage>
        <taxon>Eukaryota</taxon>
        <taxon>Viridiplantae</taxon>
        <taxon>Streptophyta</taxon>
        <taxon>Embryophyta</taxon>
        <taxon>Tracheophyta</taxon>
        <taxon>Spermatophyta</taxon>
        <taxon>Magnoliopsida</taxon>
        <taxon>eudicotyledons</taxon>
        <taxon>Gunneridae</taxon>
        <taxon>Pentapetalae</taxon>
        <taxon>rosids</taxon>
        <taxon>fabids</taxon>
        <taxon>Malpighiales</taxon>
        <taxon>Salicaceae</taxon>
        <taxon>Saliceae</taxon>
        <taxon>Salix</taxon>
    </lineage>
</organism>
<evidence type="ECO:0000256" key="3">
    <source>
        <dbReference type="ARBA" id="ARBA00022839"/>
    </source>
</evidence>
<reference evidence="6" key="1">
    <citation type="journal article" date="2019" name="Gigascience">
        <title>De novo genome assembly of the endangered Acer yangbiense, a plant species with extremely small populations endemic to Yunnan Province, China.</title>
        <authorList>
            <person name="Yang J."/>
            <person name="Wariss H.M."/>
            <person name="Tao L."/>
            <person name="Zhang R."/>
            <person name="Yun Q."/>
            <person name="Hollingsworth P."/>
            <person name="Dao Z."/>
            <person name="Luo G."/>
            <person name="Guo H."/>
            <person name="Ma Y."/>
            <person name="Sun W."/>
        </authorList>
    </citation>
    <scope>NUCLEOTIDE SEQUENCE [LARGE SCALE GENOMIC DNA]</scope>
    <source>
        <strain evidence="6">cv. br00</strain>
    </source>
</reference>
<dbReference type="Proteomes" id="UP000326939">
    <property type="component" value="Chromosome 15"/>
</dbReference>
<protein>
    <recommendedName>
        <fullName evidence="4">Exonuclease domain-containing protein</fullName>
    </recommendedName>
</protein>
<evidence type="ECO:0000313" key="5">
    <source>
        <dbReference type="EMBL" id="KAB5524841.1"/>
    </source>
</evidence>
<dbReference type="CDD" id="cd06127">
    <property type="entry name" value="DEDDh"/>
    <property type="match status" value="1"/>
</dbReference>